<organism evidence="7 8">
    <name type="scientific">Actinoallomurus bryophytorum</name>
    <dbReference type="NCBI Taxonomy" id="1490222"/>
    <lineage>
        <taxon>Bacteria</taxon>
        <taxon>Bacillati</taxon>
        <taxon>Actinomycetota</taxon>
        <taxon>Actinomycetes</taxon>
        <taxon>Streptosporangiales</taxon>
        <taxon>Thermomonosporaceae</taxon>
        <taxon>Actinoallomurus</taxon>
    </lineage>
</organism>
<dbReference type="Gene3D" id="3.30.390.30">
    <property type="match status" value="1"/>
</dbReference>
<dbReference type="Proteomes" id="UP000316096">
    <property type="component" value="Unassembled WGS sequence"/>
</dbReference>
<evidence type="ECO:0000259" key="6">
    <source>
        <dbReference type="Pfam" id="PF14759"/>
    </source>
</evidence>
<dbReference type="SUPFAM" id="SSF55424">
    <property type="entry name" value="FAD/NAD-linked reductases, dimerisation (C-terminal) domain"/>
    <property type="match status" value="1"/>
</dbReference>
<dbReference type="GO" id="GO:0005737">
    <property type="term" value="C:cytoplasm"/>
    <property type="evidence" value="ECO:0007669"/>
    <property type="project" value="TreeGrafter"/>
</dbReference>
<name>A0A543CC79_9ACTN</name>
<accession>A0A543CC79</accession>
<dbReference type="InterPro" id="IPR023753">
    <property type="entry name" value="FAD/NAD-binding_dom"/>
</dbReference>
<reference evidence="7 8" key="1">
    <citation type="submission" date="2019-06" db="EMBL/GenBank/DDBJ databases">
        <title>Sequencing the genomes of 1000 actinobacteria strains.</title>
        <authorList>
            <person name="Klenk H.-P."/>
        </authorList>
    </citation>
    <scope>NUCLEOTIDE SEQUENCE [LARGE SCALE GENOMIC DNA]</scope>
    <source>
        <strain evidence="7 8">DSM 102200</strain>
    </source>
</reference>
<comment type="caution">
    <text evidence="7">The sequence shown here is derived from an EMBL/GenBank/DDBJ whole genome shotgun (WGS) entry which is preliminary data.</text>
</comment>
<keyword evidence="4" id="KW-0560">Oxidoreductase</keyword>
<gene>
    <name evidence="7" type="ORF">FB559_0156</name>
</gene>
<evidence type="ECO:0000313" key="7">
    <source>
        <dbReference type="EMBL" id="TQL94675.1"/>
    </source>
</evidence>
<dbReference type="InterPro" id="IPR016156">
    <property type="entry name" value="FAD/NAD-linked_Rdtase_dimer_sf"/>
</dbReference>
<evidence type="ECO:0000256" key="4">
    <source>
        <dbReference type="ARBA" id="ARBA00023002"/>
    </source>
</evidence>
<dbReference type="Pfam" id="PF14759">
    <property type="entry name" value="Reductase_C"/>
    <property type="match status" value="1"/>
</dbReference>
<dbReference type="OrthoDB" id="1145at2"/>
<evidence type="ECO:0000256" key="1">
    <source>
        <dbReference type="ARBA" id="ARBA00001974"/>
    </source>
</evidence>
<dbReference type="InterPro" id="IPR028202">
    <property type="entry name" value="Reductase_C"/>
</dbReference>
<sequence>MERVIIVGGGLAGLRTAEALRAQGHTGGLTLVAGEPYPPYDRPPLSKAVLRGETGDTTVAADWEALGCELLLGRSATGLGEDLETTEGPLGFDGLVIATGASPIRLPGDGPQHVLRSIDDARTLRAGLRTGARLVIIGAGWIGAEVATAATAAGCRVTVVEAADAPLAGAIGAEVGSRTAAWYAEAGVELRHGLKVASVRPGGLELAGGGSIEADVVLTAVGVRPETAWLEGSGLALENGVVADERLRTTRPGVYAVGDCAAWWSPRFGRRLRVEHWDTALNAPDVAAANLLGGERAYDAVPYFWSEQFGRMVQYAGHHPIADAMVWRGDPESGGWAVCWLAGDRLVGILTVNRPRDLLQGRRAIASGAFVDGARIADPAVAVKAAVRAGS</sequence>
<feature type="domain" description="FAD/NAD(P)-binding" evidence="5">
    <location>
        <begin position="3"/>
        <end position="281"/>
    </location>
</feature>
<dbReference type="InterPro" id="IPR036188">
    <property type="entry name" value="FAD/NAD-bd_sf"/>
</dbReference>
<dbReference type="PRINTS" id="PR00469">
    <property type="entry name" value="PNDRDTASEII"/>
</dbReference>
<proteinExistence type="predicted"/>
<dbReference type="RefSeq" id="WP_141952158.1">
    <property type="nucleotide sequence ID" value="NZ_VFOZ01000001.1"/>
</dbReference>
<dbReference type="Pfam" id="PF07992">
    <property type="entry name" value="Pyr_redox_2"/>
    <property type="match status" value="1"/>
</dbReference>
<protein>
    <submittedName>
        <fullName evidence="7">NADPH-dependent 2,4-dienoyl-CoA reductase/sulfur reductase-like enzyme</fullName>
    </submittedName>
</protein>
<evidence type="ECO:0000259" key="5">
    <source>
        <dbReference type="Pfam" id="PF07992"/>
    </source>
</evidence>
<evidence type="ECO:0000256" key="3">
    <source>
        <dbReference type="ARBA" id="ARBA00022827"/>
    </source>
</evidence>
<comment type="cofactor">
    <cofactor evidence="1">
        <name>FAD</name>
        <dbReference type="ChEBI" id="CHEBI:57692"/>
    </cofactor>
</comment>
<dbReference type="PRINTS" id="PR00368">
    <property type="entry name" value="FADPNR"/>
</dbReference>
<dbReference type="PANTHER" id="PTHR43557:SF2">
    <property type="entry name" value="RIESKE DOMAIN-CONTAINING PROTEIN-RELATED"/>
    <property type="match status" value="1"/>
</dbReference>
<dbReference type="PANTHER" id="PTHR43557">
    <property type="entry name" value="APOPTOSIS-INDUCING FACTOR 1"/>
    <property type="match status" value="1"/>
</dbReference>
<dbReference type="SUPFAM" id="SSF51905">
    <property type="entry name" value="FAD/NAD(P)-binding domain"/>
    <property type="match status" value="1"/>
</dbReference>
<dbReference type="GO" id="GO:0016651">
    <property type="term" value="F:oxidoreductase activity, acting on NAD(P)H"/>
    <property type="evidence" value="ECO:0007669"/>
    <property type="project" value="TreeGrafter"/>
</dbReference>
<evidence type="ECO:0000313" key="8">
    <source>
        <dbReference type="Proteomes" id="UP000316096"/>
    </source>
</evidence>
<feature type="domain" description="Reductase C-terminal" evidence="6">
    <location>
        <begin position="303"/>
        <end position="386"/>
    </location>
</feature>
<dbReference type="InterPro" id="IPR050446">
    <property type="entry name" value="FAD-oxidoreductase/Apoptosis"/>
</dbReference>
<dbReference type="EMBL" id="VFOZ01000001">
    <property type="protein sequence ID" value="TQL94675.1"/>
    <property type="molecule type" value="Genomic_DNA"/>
</dbReference>
<dbReference type="AlphaFoldDB" id="A0A543CC79"/>
<keyword evidence="3" id="KW-0274">FAD</keyword>
<evidence type="ECO:0000256" key="2">
    <source>
        <dbReference type="ARBA" id="ARBA00022630"/>
    </source>
</evidence>
<keyword evidence="8" id="KW-1185">Reference proteome</keyword>
<dbReference type="Gene3D" id="3.50.50.60">
    <property type="entry name" value="FAD/NAD(P)-binding domain"/>
    <property type="match status" value="2"/>
</dbReference>
<keyword evidence="2" id="KW-0285">Flavoprotein</keyword>